<accession>A0A0R1PSA3</accession>
<sequence>MVAMVKNKDIKLKKFGHSTILAVPTSIKPDNDYNVFQGRDGAIVYVPKHSNPFKDEEIIEKYHNHYQREEIGEHLLGKEL</sequence>
<comment type="caution">
    <text evidence="1">The sequence shown here is derived from an EMBL/GenBank/DDBJ whole genome shotgun (WGS) entry which is preliminary data.</text>
</comment>
<keyword evidence="2" id="KW-1185">Reference proteome</keyword>
<protein>
    <recommendedName>
        <fullName evidence="3">Antitoxin of toxin-antitoxin stability system</fullName>
    </recommendedName>
</protein>
<dbReference type="AlphaFoldDB" id="A0A0R1PSA3"/>
<evidence type="ECO:0008006" key="3">
    <source>
        <dbReference type="Google" id="ProtNLM"/>
    </source>
</evidence>
<name>A0A0R1PSA3_9LACO</name>
<reference evidence="1 2" key="1">
    <citation type="journal article" date="2015" name="Genome Announc.">
        <title>Expanding the biotechnology potential of lactobacilli through comparative genomics of 213 strains and associated genera.</title>
        <authorList>
            <person name="Sun Z."/>
            <person name="Harris H.M."/>
            <person name="McCann A."/>
            <person name="Guo C."/>
            <person name="Argimon S."/>
            <person name="Zhang W."/>
            <person name="Yang X."/>
            <person name="Jeffery I.B."/>
            <person name="Cooney J.C."/>
            <person name="Kagawa T.F."/>
            <person name="Liu W."/>
            <person name="Song Y."/>
            <person name="Salvetti E."/>
            <person name="Wrobel A."/>
            <person name="Rasinkangas P."/>
            <person name="Parkhill J."/>
            <person name="Rea M.C."/>
            <person name="O'Sullivan O."/>
            <person name="Ritari J."/>
            <person name="Douillard F.P."/>
            <person name="Paul Ross R."/>
            <person name="Yang R."/>
            <person name="Briner A.E."/>
            <person name="Felis G.E."/>
            <person name="de Vos W.M."/>
            <person name="Barrangou R."/>
            <person name="Klaenhammer T.R."/>
            <person name="Caufield P.W."/>
            <person name="Cui Y."/>
            <person name="Zhang H."/>
            <person name="O'Toole P.W."/>
        </authorList>
    </citation>
    <scope>NUCLEOTIDE SEQUENCE [LARGE SCALE GENOMIC DNA]</scope>
    <source>
        <strain evidence="1 2">DSM 13238</strain>
    </source>
</reference>
<dbReference type="EMBL" id="AZES01000001">
    <property type="protein sequence ID" value="KRL32626.1"/>
    <property type="molecule type" value="Genomic_DNA"/>
</dbReference>
<proteinExistence type="predicted"/>
<dbReference type="Proteomes" id="UP000051908">
    <property type="component" value="Unassembled WGS sequence"/>
</dbReference>
<dbReference type="PATRIC" id="fig|1122151.5.peg.1710"/>
<evidence type="ECO:0000313" key="1">
    <source>
        <dbReference type="EMBL" id="KRL32626.1"/>
    </source>
</evidence>
<organism evidence="1 2">
    <name type="scientific">Companilactobacillus paralimentarius DSM 13238 = JCM 10415</name>
    <dbReference type="NCBI Taxonomy" id="1122151"/>
    <lineage>
        <taxon>Bacteria</taxon>
        <taxon>Bacillati</taxon>
        <taxon>Bacillota</taxon>
        <taxon>Bacilli</taxon>
        <taxon>Lactobacillales</taxon>
        <taxon>Lactobacillaceae</taxon>
        <taxon>Companilactobacillus</taxon>
    </lineage>
</organism>
<gene>
    <name evidence="1" type="ORF">FD33_GL001648</name>
</gene>
<evidence type="ECO:0000313" key="2">
    <source>
        <dbReference type="Proteomes" id="UP000051908"/>
    </source>
</evidence>